<organism evidence="1 2">
    <name type="scientific">Dreissena polymorpha</name>
    <name type="common">Zebra mussel</name>
    <name type="synonym">Mytilus polymorpha</name>
    <dbReference type="NCBI Taxonomy" id="45954"/>
    <lineage>
        <taxon>Eukaryota</taxon>
        <taxon>Metazoa</taxon>
        <taxon>Spiralia</taxon>
        <taxon>Lophotrochozoa</taxon>
        <taxon>Mollusca</taxon>
        <taxon>Bivalvia</taxon>
        <taxon>Autobranchia</taxon>
        <taxon>Heteroconchia</taxon>
        <taxon>Euheterodonta</taxon>
        <taxon>Imparidentia</taxon>
        <taxon>Neoheterodontei</taxon>
        <taxon>Myida</taxon>
        <taxon>Dreissenoidea</taxon>
        <taxon>Dreissenidae</taxon>
        <taxon>Dreissena</taxon>
    </lineage>
</organism>
<gene>
    <name evidence="1" type="ORF">DPMN_029007</name>
</gene>
<keyword evidence="2" id="KW-1185">Reference proteome</keyword>
<reference evidence="1" key="2">
    <citation type="submission" date="2020-11" db="EMBL/GenBank/DDBJ databases">
        <authorList>
            <person name="McCartney M.A."/>
            <person name="Auch B."/>
            <person name="Kono T."/>
            <person name="Mallez S."/>
            <person name="Becker A."/>
            <person name="Gohl D.M."/>
            <person name="Silverstein K.A.T."/>
            <person name="Koren S."/>
            <person name="Bechman K.B."/>
            <person name="Herman A."/>
            <person name="Abrahante J.E."/>
            <person name="Garbe J."/>
        </authorList>
    </citation>
    <scope>NUCLEOTIDE SEQUENCE</scope>
    <source>
        <strain evidence="1">Duluth1</strain>
        <tissue evidence="1">Whole animal</tissue>
    </source>
</reference>
<dbReference type="AlphaFoldDB" id="A0A9D4LY82"/>
<evidence type="ECO:0000313" key="2">
    <source>
        <dbReference type="Proteomes" id="UP000828390"/>
    </source>
</evidence>
<accession>A0A9D4LY82</accession>
<comment type="caution">
    <text evidence="1">The sequence shown here is derived from an EMBL/GenBank/DDBJ whole genome shotgun (WGS) entry which is preliminary data.</text>
</comment>
<name>A0A9D4LY82_DREPO</name>
<reference evidence="1" key="1">
    <citation type="journal article" date="2019" name="bioRxiv">
        <title>The Genome of the Zebra Mussel, Dreissena polymorpha: A Resource for Invasive Species Research.</title>
        <authorList>
            <person name="McCartney M.A."/>
            <person name="Auch B."/>
            <person name="Kono T."/>
            <person name="Mallez S."/>
            <person name="Zhang Y."/>
            <person name="Obille A."/>
            <person name="Becker A."/>
            <person name="Abrahante J.E."/>
            <person name="Garbe J."/>
            <person name="Badalamenti J.P."/>
            <person name="Herman A."/>
            <person name="Mangelson H."/>
            <person name="Liachko I."/>
            <person name="Sullivan S."/>
            <person name="Sone E.D."/>
            <person name="Koren S."/>
            <person name="Silverstein K.A.T."/>
            <person name="Beckman K.B."/>
            <person name="Gohl D.M."/>
        </authorList>
    </citation>
    <scope>NUCLEOTIDE SEQUENCE</scope>
    <source>
        <strain evidence="1">Duluth1</strain>
        <tissue evidence="1">Whole animal</tissue>
    </source>
</reference>
<protein>
    <submittedName>
        <fullName evidence="1">Uncharacterized protein</fullName>
    </submittedName>
</protein>
<proteinExistence type="predicted"/>
<dbReference type="EMBL" id="JAIWYP010000002">
    <property type="protein sequence ID" value="KAH3865959.1"/>
    <property type="molecule type" value="Genomic_DNA"/>
</dbReference>
<evidence type="ECO:0000313" key="1">
    <source>
        <dbReference type="EMBL" id="KAH3865959.1"/>
    </source>
</evidence>
<dbReference type="Proteomes" id="UP000828390">
    <property type="component" value="Unassembled WGS sequence"/>
</dbReference>
<sequence length="79" mass="9048">MTLCTDALSPVFPEQSFLFFPRLSQLAMSKYKDIKEQSASSLQHAIDLKKYTEITVDLMSSYIIVPHGGLWTKHKYGKH</sequence>